<dbReference type="GO" id="GO:0005886">
    <property type="term" value="C:plasma membrane"/>
    <property type="evidence" value="ECO:0000318"/>
    <property type="project" value="GO_Central"/>
</dbReference>
<protein>
    <submittedName>
        <fullName evidence="8">Interferon-induced transmembrane protein 1 isoform X1</fullName>
    </submittedName>
</protein>
<dbReference type="OrthoDB" id="9906841at2759"/>
<dbReference type="PANTHER" id="PTHR13999:SF34">
    <property type="entry name" value="INTERFERON-INDUCED TRANSMEMBRANE PROTEIN 1-LIKE ISOFORM X1"/>
    <property type="match status" value="1"/>
</dbReference>
<evidence type="ECO:0000313" key="7">
    <source>
        <dbReference type="Proteomes" id="UP000186698"/>
    </source>
</evidence>
<evidence type="ECO:0000256" key="6">
    <source>
        <dbReference type="SAM" id="Phobius"/>
    </source>
</evidence>
<comment type="subcellular location">
    <subcellularLocation>
        <location evidence="1">Membrane</location>
    </subcellularLocation>
</comment>
<dbReference type="Proteomes" id="UP000186698">
    <property type="component" value="Chromosome 4L"/>
</dbReference>
<keyword evidence="4 6" id="KW-1133">Transmembrane helix</keyword>
<evidence type="ECO:0000256" key="2">
    <source>
        <dbReference type="ARBA" id="ARBA00006843"/>
    </source>
</evidence>
<accession>A0A8J1MY00</accession>
<feature type="transmembrane region" description="Helical" evidence="6">
    <location>
        <begin position="137"/>
        <end position="162"/>
    </location>
</feature>
<dbReference type="InterPro" id="IPR007593">
    <property type="entry name" value="CD225/Dispanin_fam"/>
</dbReference>
<name>A0A8J1MY00_XENLA</name>
<evidence type="ECO:0000313" key="8">
    <source>
        <dbReference type="RefSeq" id="XP_041445875.1"/>
    </source>
</evidence>
<evidence type="ECO:0000256" key="5">
    <source>
        <dbReference type="ARBA" id="ARBA00023136"/>
    </source>
</evidence>
<feature type="transmembrane region" description="Helical" evidence="6">
    <location>
        <begin position="93"/>
        <end position="117"/>
    </location>
</feature>
<organism evidence="7 8">
    <name type="scientific">Xenopus laevis</name>
    <name type="common">African clawed frog</name>
    <dbReference type="NCBI Taxonomy" id="8355"/>
    <lineage>
        <taxon>Eukaryota</taxon>
        <taxon>Metazoa</taxon>
        <taxon>Chordata</taxon>
        <taxon>Craniata</taxon>
        <taxon>Vertebrata</taxon>
        <taxon>Euteleostomi</taxon>
        <taxon>Amphibia</taxon>
        <taxon>Batrachia</taxon>
        <taxon>Anura</taxon>
        <taxon>Pipoidea</taxon>
        <taxon>Pipidae</taxon>
        <taxon>Xenopodinae</taxon>
        <taxon>Xenopus</taxon>
        <taxon>Xenopus</taxon>
    </lineage>
</organism>
<dbReference type="RefSeq" id="XP_041445875.1">
    <property type="nucleotide sequence ID" value="XM_041589941.1"/>
</dbReference>
<evidence type="ECO:0000256" key="4">
    <source>
        <dbReference type="ARBA" id="ARBA00022989"/>
    </source>
</evidence>
<dbReference type="Pfam" id="PF04505">
    <property type="entry name" value="CD225"/>
    <property type="match status" value="1"/>
</dbReference>
<evidence type="ECO:0000256" key="3">
    <source>
        <dbReference type="ARBA" id="ARBA00022692"/>
    </source>
</evidence>
<keyword evidence="5 6" id="KW-0472">Membrane</keyword>
<dbReference type="GeneID" id="108713610"/>
<dbReference type="AlphaFoldDB" id="A0A8J1MY00"/>
<proteinExistence type="inferred from homology"/>
<gene>
    <name evidence="8" type="primary">LOC108713610</name>
</gene>
<comment type="similarity">
    <text evidence="2">Belongs to the CD225/Dispanin family.</text>
</comment>
<evidence type="ECO:0000256" key="1">
    <source>
        <dbReference type="ARBA" id="ARBA00004370"/>
    </source>
</evidence>
<sequence length="169" mass="18979">MEPVFYSSKLNLPPPAYEPHHIVESFYQNRTMDKGYPVQQPTSSFASVPPSYSHHVIEPQRMELMQNQNISAPLCQSTVVTISPAELPVRDHLVWSIANIIHMNVCCLGLIALLFSVKSRDQKLIGNRTRAQNYGSIAMALNIAATVITSIVIIFLIIFFSVRSSVPYY</sequence>
<dbReference type="PANTHER" id="PTHR13999">
    <property type="entry name" value="INTERFERON INDUCIBLE TRANSMEMBRANE PROTEIN"/>
    <property type="match status" value="1"/>
</dbReference>
<keyword evidence="3 6" id="KW-0812">Transmembrane</keyword>
<dbReference type="InterPro" id="IPR051517">
    <property type="entry name" value="IFITM_antiviral_protein"/>
</dbReference>
<reference evidence="8" key="1">
    <citation type="submission" date="2025-08" db="UniProtKB">
        <authorList>
            <consortium name="RefSeq"/>
        </authorList>
    </citation>
    <scope>IDENTIFICATION</scope>
    <source>
        <strain evidence="8">J_2021</strain>
        <tissue evidence="8">Erythrocytes</tissue>
    </source>
</reference>
<keyword evidence="7" id="KW-1185">Reference proteome</keyword>